<dbReference type="GO" id="GO:0006383">
    <property type="term" value="P:transcription by RNA polymerase III"/>
    <property type="evidence" value="ECO:0007669"/>
    <property type="project" value="InterPro"/>
</dbReference>
<proteinExistence type="predicted"/>
<dbReference type="Proteomes" id="UP000824264">
    <property type="component" value="Unassembled WGS sequence"/>
</dbReference>
<dbReference type="InterPro" id="IPR039340">
    <property type="entry name" value="Tfc4/TFIIIC-102/Sfc4"/>
</dbReference>
<dbReference type="PANTHER" id="PTHR23082:SF0">
    <property type="entry name" value="GENERAL TRANSCRIPTION FACTOR 3C POLYPEPTIDE 3"/>
    <property type="match status" value="1"/>
</dbReference>
<dbReference type="PANTHER" id="PTHR23082">
    <property type="entry name" value="TRANSCRIPTION INITIATION FACTOR IIIC TFIIIC , POLYPEPTIDE 3-RELATED"/>
    <property type="match status" value="1"/>
</dbReference>
<organism evidence="2 3">
    <name type="scientific">Candidatus Bilophila faecipullorum</name>
    <dbReference type="NCBI Taxonomy" id="2838482"/>
    <lineage>
        <taxon>Bacteria</taxon>
        <taxon>Pseudomonadati</taxon>
        <taxon>Thermodesulfobacteriota</taxon>
        <taxon>Desulfovibrionia</taxon>
        <taxon>Desulfovibrionales</taxon>
        <taxon>Desulfovibrionaceae</taxon>
        <taxon>Bilophila</taxon>
    </lineage>
</organism>
<dbReference type="Pfam" id="PF14559">
    <property type="entry name" value="TPR_19"/>
    <property type="match status" value="1"/>
</dbReference>
<reference evidence="2" key="2">
    <citation type="submission" date="2021-04" db="EMBL/GenBank/DDBJ databases">
        <authorList>
            <person name="Gilroy R."/>
        </authorList>
    </citation>
    <scope>NUCLEOTIDE SEQUENCE</scope>
    <source>
        <strain evidence="2">ChiSxjej5B17-1746</strain>
    </source>
</reference>
<dbReference type="GO" id="GO:0000127">
    <property type="term" value="C:transcription factor TFIIIC complex"/>
    <property type="evidence" value="ECO:0007669"/>
    <property type="project" value="TreeGrafter"/>
</dbReference>
<evidence type="ECO:0000256" key="1">
    <source>
        <dbReference type="PROSITE-ProRule" id="PRU00339"/>
    </source>
</evidence>
<reference evidence="2" key="1">
    <citation type="journal article" date="2021" name="PeerJ">
        <title>Extensive microbial diversity within the chicken gut microbiome revealed by metagenomics and culture.</title>
        <authorList>
            <person name="Gilroy R."/>
            <person name="Ravi A."/>
            <person name="Getino M."/>
            <person name="Pursley I."/>
            <person name="Horton D.L."/>
            <person name="Alikhan N.F."/>
            <person name="Baker D."/>
            <person name="Gharbi K."/>
            <person name="Hall N."/>
            <person name="Watson M."/>
            <person name="Adriaenssens E.M."/>
            <person name="Foster-Nyarko E."/>
            <person name="Jarju S."/>
            <person name="Secka A."/>
            <person name="Antonio M."/>
            <person name="Oren A."/>
            <person name="Chaudhuri R.R."/>
            <person name="La Ragione R."/>
            <person name="Hildebrand F."/>
            <person name="Pallen M.J."/>
        </authorList>
    </citation>
    <scope>NUCLEOTIDE SEQUENCE</scope>
    <source>
        <strain evidence="2">ChiSxjej5B17-1746</strain>
    </source>
</reference>
<feature type="non-terminal residue" evidence="2">
    <location>
        <position position="345"/>
    </location>
</feature>
<dbReference type="Gene3D" id="1.25.40.10">
    <property type="entry name" value="Tetratricopeptide repeat domain"/>
    <property type="match status" value="2"/>
</dbReference>
<dbReference type="InterPro" id="IPR019734">
    <property type="entry name" value="TPR_rpt"/>
</dbReference>
<sequence>MSFCVRLFTPAAPLPGTVPTPPAPASRRGGRLIRNLLRGAACAVLAVQMLTGCARSTPPSPVEWNLSPEAQRTYATLLLDQSVRNDDREGVLEAAKLLLTLEDRPQPFIDAAAWLMLNRENAEAQKFLEQAVKRVPGDLGMHLLLAETWLEQGDNEQALKVLQDFRRLRPDSQMVQQELGILYVKTGHFREADEVFRTLPQQQRTSFVRYAHAQALVGLNQTDKAIRQLRLAVQESPEFLDAWFELARLLEGGKQYKEAADIYASLIEQDPDNQETWIRMLEGQIQAGKPEKALEYARTGPATYGYKLTAATLFLDARLFREAESLLADLKNDPNAPDEVNFYLA</sequence>
<dbReference type="EMBL" id="DXGI01000175">
    <property type="protein sequence ID" value="HIW78471.1"/>
    <property type="molecule type" value="Genomic_DNA"/>
</dbReference>
<protein>
    <submittedName>
        <fullName evidence="2">Tetratricopeptide repeat protein</fullName>
    </submittedName>
</protein>
<keyword evidence="1" id="KW-0802">TPR repeat</keyword>
<feature type="repeat" description="TPR" evidence="1">
    <location>
        <begin position="240"/>
        <end position="273"/>
    </location>
</feature>
<evidence type="ECO:0000313" key="2">
    <source>
        <dbReference type="EMBL" id="HIW78471.1"/>
    </source>
</evidence>
<dbReference type="SUPFAM" id="SSF48452">
    <property type="entry name" value="TPR-like"/>
    <property type="match status" value="1"/>
</dbReference>
<dbReference type="SMART" id="SM00028">
    <property type="entry name" value="TPR"/>
    <property type="match status" value="3"/>
</dbReference>
<gene>
    <name evidence="2" type="ORF">H9874_04915</name>
</gene>
<name>A0A9D1QYN2_9BACT</name>
<dbReference type="InterPro" id="IPR011990">
    <property type="entry name" value="TPR-like_helical_dom_sf"/>
</dbReference>
<comment type="caution">
    <text evidence="2">The sequence shown here is derived from an EMBL/GenBank/DDBJ whole genome shotgun (WGS) entry which is preliminary data.</text>
</comment>
<accession>A0A9D1QYN2</accession>
<dbReference type="PROSITE" id="PS50005">
    <property type="entry name" value="TPR"/>
    <property type="match status" value="1"/>
</dbReference>
<dbReference type="AlphaFoldDB" id="A0A9D1QYN2"/>
<evidence type="ECO:0000313" key="3">
    <source>
        <dbReference type="Proteomes" id="UP000824264"/>
    </source>
</evidence>
<dbReference type="Pfam" id="PF13432">
    <property type="entry name" value="TPR_16"/>
    <property type="match status" value="1"/>
</dbReference>